<gene>
    <name evidence="1" type="ORF">M9458_026421</name>
</gene>
<keyword evidence="2" id="KW-1185">Reference proteome</keyword>
<evidence type="ECO:0000313" key="1">
    <source>
        <dbReference type="EMBL" id="KAL0177527.1"/>
    </source>
</evidence>
<proteinExistence type="predicted"/>
<sequence>NFNQMVGTYEELQAYLREYVEQLSLSDEMRNAMPQSPLYERFPEAAELRRLKEKAAGLSSNSFLKELQVVATLGMGGFGRVEL</sequence>
<name>A0ABD0PU23_CIRMR</name>
<evidence type="ECO:0000313" key="2">
    <source>
        <dbReference type="Proteomes" id="UP001529510"/>
    </source>
</evidence>
<dbReference type="EMBL" id="JAMKFB020000013">
    <property type="protein sequence ID" value="KAL0177527.1"/>
    <property type="molecule type" value="Genomic_DNA"/>
</dbReference>
<organism evidence="1 2">
    <name type="scientific">Cirrhinus mrigala</name>
    <name type="common">Mrigala</name>
    <dbReference type="NCBI Taxonomy" id="683832"/>
    <lineage>
        <taxon>Eukaryota</taxon>
        <taxon>Metazoa</taxon>
        <taxon>Chordata</taxon>
        <taxon>Craniata</taxon>
        <taxon>Vertebrata</taxon>
        <taxon>Euteleostomi</taxon>
        <taxon>Actinopterygii</taxon>
        <taxon>Neopterygii</taxon>
        <taxon>Teleostei</taxon>
        <taxon>Ostariophysi</taxon>
        <taxon>Cypriniformes</taxon>
        <taxon>Cyprinidae</taxon>
        <taxon>Labeoninae</taxon>
        <taxon>Labeonini</taxon>
        <taxon>Cirrhinus</taxon>
    </lineage>
</organism>
<comment type="caution">
    <text evidence="1">The sequence shown here is derived from an EMBL/GenBank/DDBJ whole genome shotgun (WGS) entry which is preliminary data.</text>
</comment>
<reference evidence="1 2" key="1">
    <citation type="submission" date="2024-05" db="EMBL/GenBank/DDBJ databases">
        <title>Genome sequencing and assembly of Indian major carp, Cirrhinus mrigala (Hamilton, 1822).</title>
        <authorList>
            <person name="Mohindra V."/>
            <person name="Chowdhury L.M."/>
            <person name="Lal K."/>
            <person name="Jena J.K."/>
        </authorList>
    </citation>
    <scope>NUCLEOTIDE SEQUENCE [LARGE SCALE GENOMIC DNA]</scope>
    <source>
        <strain evidence="1">CM1030</strain>
        <tissue evidence="1">Blood</tissue>
    </source>
</reference>
<dbReference type="Proteomes" id="UP001529510">
    <property type="component" value="Unassembled WGS sequence"/>
</dbReference>
<accession>A0ABD0PU23</accession>
<protein>
    <submittedName>
        <fullName evidence="1">Uncharacterized protein</fullName>
    </submittedName>
</protein>
<feature type="non-terminal residue" evidence="1">
    <location>
        <position position="83"/>
    </location>
</feature>
<feature type="non-terminal residue" evidence="1">
    <location>
        <position position="1"/>
    </location>
</feature>
<dbReference type="AlphaFoldDB" id="A0ABD0PU23"/>